<dbReference type="Pfam" id="PF00001">
    <property type="entry name" value="7tm_1"/>
    <property type="match status" value="1"/>
</dbReference>
<evidence type="ECO:0000256" key="1">
    <source>
        <dbReference type="ARBA" id="ARBA00004141"/>
    </source>
</evidence>
<dbReference type="AlphaFoldDB" id="N6TF15"/>
<accession>N6TF15</accession>
<dbReference type="HOGENOM" id="CLU_1197434_0_0_1"/>
<evidence type="ECO:0000256" key="2">
    <source>
        <dbReference type="ARBA" id="ARBA00010663"/>
    </source>
</evidence>
<keyword evidence="5 9" id="KW-0297">G-protein coupled receptor</keyword>
<dbReference type="InterPro" id="IPR017452">
    <property type="entry name" value="GPCR_Rhodpsn_7TM"/>
</dbReference>
<evidence type="ECO:0000256" key="7">
    <source>
        <dbReference type="ARBA" id="ARBA00023170"/>
    </source>
</evidence>
<proteinExistence type="inferred from homology"/>
<dbReference type="OrthoDB" id="5962705at2759"/>
<keyword evidence="7 9" id="KW-0675">Receptor</keyword>
<dbReference type="SUPFAM" id="SSF81321">
    <property type="entry name" value="Family A G protein-coupled receptor-like"/>
    <property type="match status" value="1"/>
</dbReference>
<dbReference type="EMBL" id="KB740778">
    <property type="protein sequence ID" value="ENN78959.1"/>
    <property type="molecule type" value="Genomic_DNA"/>
</dbReference>
<reference evidence="10" key="1">
    <citation type="journal article" date="2013" name="Genome Biol.">
        <title>Draft genome of the mountain pine beetle, Dendroctonus ponderosae Hopkins, a major forest pest.</title>
        <authorList>
            <person name="Keeling C.I."/>
            <person name="Yuen M.M."/>
            <person name="Liao N.Y."/>
            <person name="Docking T.R."/>
            <person name="Chan S.K."/>
            <person name="Taylor G.A."/>
            <person name="Palmquist D.L."/>
            <person name="Jackman S.D."/>
            <person name="Nguyen A."/>
            <person name="Li M."/>
            <person name="Henderson H."/>
            <person name="Janes J.K."/>
            <person name="Zhao Y."/>
            <person name="Pandoh P."/>
            <person name="Moore R."/>
            <person name="Sperling F.A."/>
            <person name="Huber D.P."/>
            <person name="Birol I."/>
            <person name="Jones S.J."/>
            <person name="Bohlmann J."/>
        </authorList>
    </citation>
    <scope>NUCLEOTIDE SEQUENCE</scope>
</reference>
<evidence type="ECO:0000256" key="9">
    <source>
        <dbReference type="RuleBase" id="RU000688"/>
    </source>
</evidence>
<keyword evidence="3 9" id="KW-0812">Transmembrane</keyword>
<evidence type="ECO:0000256" key="4">
    <source>
        <dbReference type="ARBA" id="ARBA00022989"/>
    </source>
</evidence>
<dbReference type="PRINTS" id="PR00237">
    <property type="entry name" value="GPCRRHODOPSN"/>
</dbReference>
<dbReference type="GO" id="GO:0005886">
    <property type="term" value="C:plasma membrane"/>
    <property type="evidence" value="ECO:0007669"/>
    <property type="project" value="TreeGrafter"/>
</dbReference>
<keyword evidence="8 9" id="KW-0807">Transducer</keyword>
<comment type="subcellular location">
    <subcellularLocation>
        <location evidence="1">Membrane</location>
        <topology evidence="1">Multi-pass membrane protein</topology>
    </subcellularLocation>
</comment>
<dbReference type="PROSITE" id="PS00237">
    <property type="entry name" value="G_PROTEIN_RECEP_F1_1"/>
    <property type="match status" value="1"/>
</dbReference>
<keyword evidence="4" id="KW-1133">Transmembrane helix</keyword>
<evidence type="ECO:0000256" key="6">
    <source>
        <dbReference type="ARBA" id="ARBA00023136"/>
    </source>
</evidence>
<feature type="non-terminal residue" evidence="10">
    <location>
        <position position="1"/>
    </location>
</feature>
<gene>
    <name evidence="10" type="ORF">YQE_04578</name>
</gene>
<dbReference type="Gene3D" id="1.20.1070.10">
    <property type="entry name" value="Rhodopsin 7-helix transmembrane proteins"/>
    <property type="match status" value="1"/>
</dbReference>
<keyword evidence="6" id="KW-0472">Membrane</keyword>
<sequence length="232" mass="25730">MNFPDFAKALCLIDILGGNLVIADQSHSPIALRVQPLKQTPVSLGFFSVICTQLHPVYTPSECIQQCNVQGTPSVRISTVISNASYVSVLTVVAFSTERYIAICYPLYLRAISGLQRAVWVIAGLWIVSFFCALPFAAYTVITYVTYPYNSTNIVEESAMCAMVNQPKNIPLTELSSLIFFIVPTVIIAVLYCNMGITIAKASRTKFENKVKGSIHRKNKKHQNNKSIIRML</sequence>
<dbReference type="InterPro" id="IPR000276">
    <property type="entry name" value="GPCR_Rhodpsn"/>
</dbReference>
<evidence type="ECO:0000313" key="10">
    <source>
        <dbReference type="EMBL" id="ENN78959.1"/>
    </source>
</evidence>
<evidence type="ECO:0000256" key="5">
    <source>
        <dbReference type="ARBA" id="ARBA00023040"/>
    </source>
</evidence>
<name>N6TF15_DENPD</name>
<dbReference type="GO" id="GO:0008188">
    <property type="term" value="F:neuropeptide receptor activity"/>
    <property type="evidence" value="ECO:0007669"/>
    <property type="project" value="TreeGrafter"/>
</dbReference>
<feature type="non-terminal residue" evidence="10">
    <location>
        <position position="232"/>
    </location>
</feature>
<evidence type="ECO:0000256" key="3">
    <source>
        <dbReference type="ARBA" id="ARBA00022692"/>
    </source>
</evidence>
<dbReference type="PANTHER" id="PTHR24243">
    <property type="entry name" value="G-PROTEIN COUPLED RECEPTOR"/>
    <property type="match status" value="1"/>
</dbReference>
<comment type="similarity">
    <text evidence="2 9">Belongs to the G-protein coupled receptor 1 family.</text>
</comment>
<dbReference type="PANTHER" id="PTHR24243:SF107">
    <property type="entry name" value="NEUROPEPTIDES CAPA RECEPTOR"/>
    <property type="match status" value="1"/>
</dbReference>
<organism evidence="10">
    <name type="scientific">Dendroctonus ponderosae</name>
    <name type="common">Mountain pine beetle</name>
    <dbReference type="NCBI Taxonomy" id="77166"/>
    <lineage>
        <taxon>Eukaryota</taxon>
        <taxon>Metazoa</taxon>
        <taxon>Ecdysozoa</taxon>
        <taxon>Arthropoda</taxon>
        <taxon>Hexapoda</taxon>
        <taxon>Insecta</taxon>
        <taxon>Pterygota</taxon>
        <taxon>Neoptera</taxon>
        <taxon>Endopterygota</taxon>
        <taxon>Coleoptera</taxon>
        <taxon>Polyphaga</taxon>
        <taxon>Cucujiformia</taxon>
        <taxon>Curculionidae</taxon>
        <taxon>Scolytinae</taxon>
        <taxon>Dendroctonus</taxon>
    </lineage>
</organism>
<evidence type="ECO:0000256" key="8">
    <source>
        <dbReference type="ARBA" id="ARBA00023224"/>
    </source>
</evidence>
<dbReference type="PROSITE" id="PS50262">
    <property type="entry name" value="G_PROTEIN_RECEP_F1_2"/>
    <property type="match status" value="1"/>
</dbReference>
<protein>
    <submittedName>
        <fullName evidence="10">Uncharacterized protein</fullName>
    </submittedName>
</protein>